<comment type="caution">
    <text evidence="1">The sequence shown here is derived from an EMBL/GenBank/DDBJ whole genome shotgun (WGS) entry which is preliminary data.</text>
</comment>
<protein>
    <submittedName>
        <fullName evidence="1">Uncharacterized protein</fullName>
    </submittedName>
</protein>
<name>A0ACB8QGL3_9AGAM</name>
<accession>A0ACB8QGL3</accession>
<evidence type="ECO:0000313" key="2">
    <source>
        <dbReference type="Proteomes" id="UP000814128"/>
    </source>
</evidence>
<evidence type="ECO:0000313" key="1">
    <source>
        <dbReference type="EMBL" id="KAI0030884.1"/>
    </source>
</evidence>
<organism evidence="1 2">
    <name type="scientific">Vararia minispora EC-137</name>
    <dbReference type="NCBI Taxonomy" id="1314806"/>
    <lineage>
        <taxon>Eukaryota</taxon>
        <taxon>Fungi</taxon>
        <taxon>Dikarya</taxon>
        <taxon>Basidiomycota</taxon>
        <taxon>Agaricomycotina</taxon>
        <taxon>Agaricomycetes</taxon>
        <taxon>Russulales</taxon>
        <taxon>Lachnocladiaceae</taxon>
        <taxon>Vararia</taxon>
    </lineage>
</organism>
<dbReference type="EMBL" id="MU273601">
    <property type="protein sequence ID" value="KAI0030884.1"/>
    <property type="molecule type" value="Genomic_DNA"/>
</dbReference>
<gene>
    <name evidence="1" type="ORF">K488DRAFT_71830</name>
</gene>
<keyword evidence="2" id="KW-1185">Reference proteome</keyword>
<dbReference type="Proteomes" id="UP000814128">
    <property type="component" value="Unassembled WGS sequence"/>
</dbReference>
<reference evidence="1" key="1">
    <citation type="submission" date="2021-02" db="EMBL/GenBank/DDBJ databases">
        <authorList>
            <consortium name="DOE Joint Genome Institute"/>
            <person name="Ahrendt S."/>
            <person name="Looney B.P."/>
            <person name="Miyauchi S."/>
            <person name="Morin E."/>
            <person name="Drula E."/>
            <person name="Courty P.E."/>
            <person name="Chicoki N."/>
            <person name="Fauchery L."/>
            <person name="Kohler A."/>
            <person name="Kuo A."/>
            <person name="Labutti K."/>
            <person name="Pangilinan J."/>
            <person name="Lipzen A."/>
            <person name="Riley R."/>
            <person name="Andreopoulos W."/>
            <person name="He G."/>
            <person name="Johnson J."/>
            <person name="Barry K.W."/>
            <person name="Grigoriev I.V."/>
            <person name="Nagy L."/>
            <person name="Hibbett D."/>
            <person name="Henrissat B."/>
            <person name="Matheny P.B."/>
            <person name="Labbe J."/>
            <person name="Martin F."/>
        </authorList>
    </citation>
    <scope>NUCLEOTIDE SEQUENCE</scope>
    <source>
        <strain evidence="1">EC-137</strain>
    </source>
</reference>
<sequence length="878" mass="93352">MSFAGLSSRARPTRRRPRARGRYSDDEIEREAPSDTDSASSGSASSSLDSDSETEPASEDAPPGLLAGSSTSALLAGPSTAWADMVADAAAEDLPVIDFADLAAPAVKQPPAAARPVRARRAKHATAAPELSRTVSAPAATRSPAPVPAPEPEPEPAVTDTDTAPAPTLEPAHEHEPESEHEHEPARAWRRPGQTARQAYQERLERDPAFVPRVGGFWGHDDRLLDKDLRALSGWWRGRWQFRGRGRGAPHAFANGRGMAPQELVNGHAHAQDDGTPEDAISPSERPWTHDGFEEMRRRDELRRGRGGFFGRGRGRGRGGFSPRARPEFTTTTGTGTGTMTATSRVWYAHKPERVWTKHHEGFLYSDAALKPRAGVGPGFRIKLSGGQPAAVVRTPGALRAMVSASAHAHVEVEAQRAAEAPVTVRMPVSAPAMVEEVEDVPESVTTKEEPVGDAFAVHTPPITIVSEPAPAPVTASVPAPSPAFVPTPAPVFVPTPKPASLPALNTRYADAPRIIREKPPHIVSPPADSVLWNPTVAPPPPPPSDSYHTQTPLQSQAESQLPVFQTQAETLQPSFQPPLQSQPELPIQTQPDPSTVPPPQLYAPSYAPSYAYAPPQLPPGIALSQHGYPYEIATGRAVYLPPPPPPPGLYAPPPPPPMSAPGMNGMSGHPGMNGMNGYPSASMSTHQGIAPMLPFAPHHHARHPSVVSLAGSPIFAPPRQSSRIEIRRPDGAPASPPFGANGKDARSGVLGVETAVGDETGQAQMQGEERAGTVYYHQPPPPQPQQAGYFYGAEGYYGAYAVQILAPALALIGDVTGGSVGSRVRRHTGQDAHGYEDRFLDVDALRAERLNRNLRRSIPRLAEGPAGAAGARNDAVD</sequence>
<reference evidence="1" key="2">
    <citation type="journal article" date="2022" name="New Phytol.">
        <title>Evolutionary transition to the ectomycorrhizal habit in the genomes of a hyperdiverse lineage of mushroom-forming fungi.</title>
        <authorList>
            <person name="Looney B."/>
            <person name="Miyauchi S."/>
            <person name="Morin E."/>
            <person name="Drula E."/>
            <person name="Courty P.E."/>
            <person name="Kohler A."/>
            <person name="Kuo A."/>
            <person name="LaButti K."/>
            <person name="Pangilinan J."/>
            <person name="Lipzen A."/>
            <person name="Riley R."/>
            <person name="Andreopoulos W."/>
            <person name="He G."/>
            <person name="Johnson J."/>
            <person name="Nolan M."/>
            <person name="Tritt A."/>
            <person name="Barry K.W."/>
            <person name="Grigoriev I.V."/>
            <person name="Nagy L.G."/>
            <person name="Hibbett D."/>
            <person name="Henrissat B."/>
            <person name="Matheny P.B."/>
            <person name="Labbe J."/>
            <person name="Martin F.M."/>
        </authorList>
    </citation>
    <scope>NUCLEOTIDE SEQUENCE</scope>
    <source>
        <strain evidence="1">EC-137</strain>
    </source>
</reference>
<proteinExistence type="predicted"/>